<dbReference type="Proteomes" id="UP001559623">
    <property type="component" value="Unassembled WGS sequence"/>
</dbReference>
<gene>
    <name evidence="1" type="ORF">QCO44_11760</name>
</gene>
<keyword evidence="2" id="KW-1185">Reference proteome</keyword>
<evidence type="ECO:0000313" key="2">
    <source>
        <dbReference type="Proteomes" id="UP001559623"/>
    </source>
</evidence>
<accession>A0ABV3X7W2</accession>
<reference evidence="1 2" key="1">
    <citation type="submission" date="2023-04" db="EMBL/GenBank/DDBJ databases">
        <title>Genome Sequence of Selenomonas sputigena ATCC 33150.</title>
        <authorList>
            <person name="Miller D.P."/>
            <person name="Anvari S."/>
            <person name="Polson S.W."/>
            <person name="Macdonald M."/>
            <person name="Mcdowell J.V."/>
        </authorList>
    </citation>
    <scope>NUCLEOTIDE SEQUENCE [LARGE SCALE GENOMIC DNA]</scope>
    <source>
        <strain evidence="1 2">ATCC 33150</strain>
    </source>
</reference>
<dbReference type="EMBL" id="JARVLH010000010">
    <property type="protein sequence ID" value="MEX5286286.1"/>
    <property type="molecule type" value="Genomic_DNA"/>
</dbReference>
<proteinExistence type="predicted"/>
<comment type="caution">
    <text evidence="1">The sequence shown here is derived from an EMBL/GenBank/DDBJ whole genome shotgun (WGS) entry which is preliminary data.</text>
</comment>
<protein>
    <submittedName>
        <fullName evidence="1">Uncharacterized protein</fullName>
    </submittedName>
</protein>
<name>A0ABV3X7W2_9FIRM</name>
<dbReference type="RefSeq" id="WP_368848004.1">
    <property type="nucleotide sequence ID" value="NZ_CP194411.1"/>
</dbReference>
<sequence>MDAMAPVCLLPLFGYKNPGRGIFCAGEKRVGNGIYMEIPGENALFSVGYHPDIAAYLLQDLAARHCVRLEERKLLRKDCRKKQKVGTCAIIEKNVKSGI</sequence>
<organism evidence="1 2">
    <name type="scientific">Selenomonas sputigena</name>
    <dbReference type="NCBI Taxonomy" id="69823"/>
    <lineage>
        <taxon>Bacteria</taxon>
        <taxon>Bacillati</taxon>
        <taxon>Bacillota</taxon>
        <taxon>Negativicutes</taxon>
        <taxon>Selenomonadales</taxon>
        <taxon>Selenomonadaceae</taxon>
        <taxon>Selenomonas</taxon>
    </lineage>
</organism>
<evidence type="ECO:0000313" key="1">
    <source>
        <dbReference type="EMBL" id="MEX5286286.1"/>
    </source>
</evidence>